<evidence type="ECO:0000256" key="7">
    <source>
        <dbReference type="ARBA" id="ARBA00023002"/>
    </source>
</evidence>
<sequence length="749" mass="82660">MSETNPSCFLYGPEDARFGERPIPQIEDPDDVIVKVAYTGVCGSDVHFWTDGGFARKVSEEHPLVMGHEASGVIHKVGPAVSHLKPGDRVAIEPGFSCKNCTYCKSGRYNLCRKMKFAADPPSTHGTLSRFFKIPADFAYKLPDTIRLEEAVLVEPLSVAVHGVRLADVRPGRRVIVQGAGAVGYLTAATAWAYGAKQVVITDINATKLEFAKKGLNCQTFRPQADCTPEQEASRLKQENSLGEGADVVLECTGVESSAQTGIFSLGPGGIFVQIGLGKAMQTLPIHAMCEREMVVKTSFRYGPGDFEIALGLLASGRVSVSSLISSVTPFDQAPEAWKKTLKERTKRILKTTPLIDGHNDLPFMLRLELKNRIYDERFDFSNRLLGHTDLQRLRQGMVGGQFWSVYVDCDEQQKHFEDPSWIVRDTLEQIDVTRRFIREHPKDLEYCDTAVCVKKAFKAGRIASMIGIEGGHQVGGSIASIRQMYELGVRYMTITHNCDNAFAMAASTVASGTADTGLAKLGKEAIKEMNRLGMMVDLSHVSHQTMRDVLSIARAPVIFSHSGAYAVEPHLRNVPDDVLRQVKHNGGIVMAVFLNRFLNMKHPEQASIHDVADHIFHIAEICGWTCVGIGADFFGMSNVPIGLEDVSKYPSLMEVLMQRGATDEQIRLLAGENILRVWENIEKSAKAIQATGEKPVEEEYEGREWHKGFSTDPYMLRGGLEEALKNGAKIEEDVFDLDAEGKPKILST</sequence>
<reference evidence="14" key="2">
    <citation type="submission" date="2020-02" db="EMBL/GenBank/DDBJ databases">
        <title>Identification and distribution of gene clusters putatively required for synthesis of sphingolipid metabolism inhibitors in phylogenetically diverse species of the filamentous fungus Fusarium.</title>
        <authorList>
            <person name="Kim H.-S."/>
            <person name="Busman M."/>
            <person name="Brown D.W."/>
            <person name="Divon H."/>
            <person name="Uhlig S."/>
            <person name="Proctor R.H."/>
        </authorList>
    </citation>
    <scope>NUCLEOTIDE SEQUENCE</scope>
    <source>
        <strain evidence="14">NRRL 25174</strain>
    </source>
</reference>
<comment type="similarity">
    <text evidence="11">Belongs to the metallo-dependent hydrolases superfamily. Peptidase M19 family.</text>
</comment>
<dbReference type="Gene3D" id="3.20.20.140">
    <property type="entry name" value="Metal-dependent hydrolases"/>
    <property type="match status" value="1"/>
</dbReference>
<evidence type="ECO:0000256" key="8">
    <source>
        <dbReference type="ARBA" id="ARBA00023027"/>
    </source>
</evidence>
<comment type="cofactor">
    <cofactor evidence="1 11">
        <name>Zn(2+)</name>
        <dbReference type="ChEBI" id="CHEBI:29105"/>
    </cofactor>
</comment>
<dbReference type="Pfam" id="PF08240">
    <property type="entry name" value="ADH_N"/>
    <property type="match status" value="1"/>
</dbReference>
<dbReference type="Proteomes" id="UP000730481">
    <property type="component" value="Unassembled WGS sequence"/>
</dbReference>
<dbReference type="Pfam" id="PF00107">
    <property type="entry name" value="ADH_zinc_N"/>
    <property type="match status" value="1"/>
</dbReference>
<keyword evidence="11" id="KW-0378">Hydrolase</keyword>
<comment type="caution">
    <text evidence="14">The sequence shown here is derived from an EMBL/GenBank/DDBJ whole genome shotgun (WGS) entry which is preliminary data.</text>
</comment>
<evidence type="ECO:0000313" key="15">
    <source>
        <dbReference type="Proteomes" id="UP000730481"/>
    </source>
</evidence>
<dbReference type="GO" id="GO:0019568">
    <property type="term" value="P:arabinose catabolic process"/>
    <property type="evidence" value="ECO:0007669"/>
    <property type="project" value="UniProtKB-KW"/>
</dbReference>
<dbReference type="PROSITE" id="PS51365">
    <property type="entry name" value="RENAL_DIPEPTIDASE_2"/>
    <property type="match status" value="1"/>
</dbReference>
<feature type="domain" description="Enoyl reductase (ER)" evidence="13">
    <location>
        <begin position="12"/>
        <end position="350"/>
    </location>
</feature>
<dbReference type="EMBL" id="PVQB02000387">
    <property type="protein sequence ID" value="KAF4337672.1"/>
    <property type="molecule type" value="Genomic_DNA"/>
</dbReference>
<keyword evidence="5" id="KW-0054">Arabinose catabolism</keyword>
<keyword evidence="3 11" id="KW-0479">Metal-binding</keyword>
<keyword evidence="5" id="KW-0119">Carbohydrate metabolism</keyword>
<dbReference type="InterPro" id="IPR008257">
    <property type="entry name" value="Pept_M19"/>
</dbReference>
<reference evidence="14" key="1">
    <citation type="journal article" date="2017" name="Mycologia">
        <title>Fusarium algeriense, sp. nov., a novel toxigenic crown rot pathogen of durum wheat from Algeria is nested in the Fusarium burgessii species complex.</title>
        <authorList>
            <person name="Laraba I."/>
            <person name="Keddad A."/>
            <person name="Boureghda H."/>
            <person name="Abdallah N."/>
            <person name="Vaughan M.M."/>
            <person name="Proctor R.H."/>
            <person name="Busman M."/>
            <person name="O'Donnell K."/>
        </authorList>
    </citation>
    <scope>NUCLEOTIDE SEQUENCE</scope>
    <source>
        <strain evidence="14">NRRL 25174</strain>
    </source>
</reference>
<dbReference type="GO" id="GO:0070573">
    <property type="term" value="F:metallodipeptidase activity"/>
    <property type="evidence" value="ECO:0007669"/>
    <property type="project" value="InterPro"/>
</dbReference>
<dbReference type="CDD" id="cd05285">
    <property type="entry name" value="sorbitol_DH"/>
    <property type="match status" value="1"/>
</dbReference>
<dbReference type="InterPro" id="IPR032466">
    <property type="entry name" value="Metal_Hydrolase"/>
</dbReference>
<dbReference type="InterPro" id="IPR013149">
    <property type="entry name" value="ADH-like_C"/>
</dbReference>
<dbReference type="OrthoDB" id="445695at2759"/>
<dbReference type="FunFam" id="3.40.50.720:FF:000068">
    <property type="entry name" value="Sorbitol dehydrogenase"/>
    <property type="match status" value="1"/>
</dbReference>
<keyword evidence="11" id="KW-0482">Metalloprotease</keyword>
<dbReference type="GO" id="GO:0006508">
    <property type="term" value="P:proteolysis"/>
    <property type="evidence" value="ECO:0007669"/>
    <property type="project" value="UniProtKB-KW"/>
</dbReference>
<evidence type="ECO:0000256" key="1">
    <source>
        <dbReference type="ARBA" id="ARBA00001947"/>
    </source>
</evidence>
<keyword evidence="4 11" id="KW-0862">Zinc</keyword>
<accession>A0A9P5AGT4</accession>
<dbReference type="InterPro" id="IPR036291">
    <property type="entry name" value="NAD(P)-bd_dom_sf"/>
</dbReference>
<evidence type="ECO:0000256" key="6">
    <source>
        <dbReference type="ARBA" id="ARBA00022997"/>
    </source>
</evidence>
<keyword evidence="7" id="KW-0560">Oxidoreductase</keyword>
<comment type="similarity">
    <text evidence="2 12">Belongs to the zinc-containing alcohol dehydrogenase family.</text>
</comment>
<dbReference type="InterPro" id="IPR002328">
    <property type="entry name" value="ADH_Zn_CS"/>
</dbReference>
<dbReference type="AlphaFoldDB" id="A0A9P5AGT4"/>
<evidence type="ECO:0000256" key="12">
    <source>
        <dbReference type="RuleBase" id="RU361277"/>
    </source>
</evidence>
<proteinExistence type="inferred from homology"/>
<evidence type="ECO:0000256" key="5">
    <source>
        <dbReference type="ARBA" id="ARBA00022935"/>
    </source>
</evidence>
<keyword evidence="15" id="KW-1185">Reference proteome</keyword>
<organism evidence="14 15">
    <name type="scientific">Fusarium beomiforme</name>
    <dbReference type="NCBI Taxonomy" id="44412"/>
    <lineage>
        <taxon>Eukaryota</taxon>
        <taxon>Fungi</taxon>
        <taxon>Dikarya</taxon>
        <taxon>Ascomycota</taxon>
        <taxon>Pezizomycotina</taxon>
        <taxon>Sordariomycetes</taxon>
        <taxon>Hypocreomycetidae</taxon>
        <taxon>Hypocreales</taxon>
        <taxon>Nectriaceae</taxon>
        <taxon>Fusarium</taxon>
        <taxon>Fusarium burgessii species complex</taxon>
    </lineage>
</organism>
<comment type="catalytic activity">
    <reaction evidence="10">
        <text>L-arabinitol + NAD(+) = L-xylulose + NADH + H(+)</text>
        <dbReference type="Rhea" id="RHEA:16381"/>
        <dbReference type="ChEBI" id="CHEBI:15378"/>
        <dbReference type="ChEBI" id="CHEBI:17399"/>
        <dbReference type="ChEBI" id="CHEBI:18403"/>
        <dbReference type="ChEBI" id="CHEBI:57540"/>
        <dbReference type="ChEBI" id="CHEBI:57945"/>
        <dbReference type="EC" id="1.1.1.12"/>
    </reaction>
</comment>
<evidence type="ECO:0000256" key="10">
    <source>
        <dbReference type="ARBA" id="ARBA00049317"/>
    </source>
</evidence>
<dbReference type="SUPFAM" id="SSF51735">
    <property type="entry name" value="NAD(P)-binding Rossmann-fold domains"/>
    <property type="match status" value="1"/>
</dbReference>
<keyword evidence="6 11" id="KW-0224">Dipeptidase</keyword>
<dbReference type="PROSITE" id="PS00059">
    <property type="entry name" value="ADH_ZINC"/>
    <property type="match status" value="1"/>
</dbReference>
<dbReference type="Gene3D" id="3.40.50.720">
    <property type="entry name" value="NAD(P)-binding Rossmann-like Domain"/>
    <property type="match status" value="1"/>
</dbReference>
<evidence type="ECO:0000259" key="13">
    <source>
        <dbReference type="SMART" id="SM00829"/>
    </source>
</evidence>
<keyword evidence="11" id="KW-0645">Protease</keyword>
<dbReference type="Pfam" id="PF01244">
    <property type="entry name" value="Peptidase_M19"/>
    <property type="match status" value="1"/>
</dbReference>
<dbReference type="EC" id="3.4.13.19" evidence="11"/>
<evidence type="ECO:0000313" key="14">
    <source>
        <dbReference type="EMBL" id="KAF4337672.1"/>
    </source>
</evidence>
<dbReference type="InterPro" id="IPR045306">
    <property type="entry name" value="SDH-like"/>
</dbReference>
<evidence type="ECO:0000256" key="11">
    <source>
        <dbReference type="RuleBase" id="RU341113"/>
    </source>
</evidence>
<evidence type="ECO:0000256" key="2">
    <source>
        <dbReference type="ARBA" id="ARBA00008072"/>
    </source>
</evidence>
<dbReference type="InterPro" id="IPR011032">
    <property type="entry name" value="GroES-like_sf"/>
</dbReference>
<comment type="catalytic activity">
    <reaction evidence="11">
        <text>an L-aminoacyl-L-amino acid + H2O = 2 an L-alpha-amino acid</text>
        <dbReference type="Rhea" id="RHEA:48940"/>
        <dbReference type="ChEBI" id="CHEBI:15377"/>
        <dbReference type="ChEBI" id="CHEBI:59869"/>
        <dbReference type="ChEBI" id="CHEBI:77460"/>
        <dbReference type="EC" id="3.4.13.19"/>
    </reaction>
</comment>
<dbReference type="SUPFAM" id="SSF50129">
    <property type="entry name" value="GroES-like"/>
    <property type="match status" value="1"/>
</dbReference>
<dbReference type="SUPFAM" id="SSF51556">
    <property type="entry name" value="Metallo-dependent hydrolases"/>
    <property type="match status" value="1"/>
</dbReference>
<dbReference type="Gene3D" id="3.90.180.10">
    <property type="entry name" value="Medium-chain alcohol dehydrogenases, catalytic domain"/>
    <property type="match status" value="1"/>
</dbReference>
<dbReference type="GO" id="GO:0050019">
    <property type="term" value="F:L-arabinitol 4-dehydrogenase activity"/>
    <property type="evidence" value="ECO:0007669"/>
    <property type="project" value="UniProtKB-EC"/>
</dbReference>
<dbReference type="PANTHER" id="PTHR10443">
    <property type="entry name" value="MICROSOMAL DIPEPTIDASE"/>
    <property type="match status" value="1"/>
</dbReference>
<dbReference type="InterPro" id="IPR020843">
    <property type="entry name" value="ER"/>
</dbReference>
<gene>
    <name evidence="14" type="ORF">FBEOM_8426</name>
</gene>
<dbReference type="InterPro" id="IPR013154">
    <property type="entry name" value="ADH-like_N"/>
</dbReference>
<evidence type="ECO:0000256" key="4">
    <source>
        <dbReference type="ARBA" id="ARBA00022833"/>
    </source>
</evidence>
<comment type="pathway">
    <text evidence="9">Carbohydrate degradation; L-arabinose degradation via L-arabinitol; D-xylulose 5-phosphate from L-arabinose (fungal route): step 2/5.</text>
</comment>
<dbReference type="SMART" id="SM00829">
    <property type="entry name" value="PKS_ER"/>
    <property type="match status" value="1"/>
</dbReference>
<dbReference type="GO" id="GO:0008270">
    <property type="term" value="F:zinc ion binding"/>
    <property type="evidence" value="ECO:0007669"/>
    <property type="project" value="InterPro"/>
</dbReference>
<keyword evidence="8" id="KW-0520">NAD</keyword>
<name>A0A9P5AGT4_9HYPO</name>
<evidence type="ECO:0000256" key="9">
    <source>
        <dbReference type="ARBA" id="ARBA00037881"/>
    </source>
</evidence>
<protein>
    <recommendedName>
        <fullName evidence="11">Dipeptidase</fullName>
        <ecNumber evidence="11">3.4.13.19</ecNumber>
    </recommendedName>
</protein>
<evidence type="ECO:0000256" key="3">
    <source>
        <dbReference type="ARBA" id="ARBA00022723"/>
    </source>
</evidence>
<dbReference type="CDD" id="cd01301">
    <property type="entry name" value="rDP_like"/>
    <property type="match status" value="1"/>
</dbReference>
<dbReference type="PANTHER" id="PTHR10443:SF12">
    <property type="entry name" value="DIPEPTIDASE"/>
    <property type="match status" value="1"/>
</dbReference>